<protein>
    <submittedName>
        <fullName evidence="8">Tetratricopeptide repeat protein</fullName>
    </submittedName>
</protein>
<proteinExistence type="predicted"/>
<evidence type="ECO:0000256" key="4">
    <source>
        <dbReference type="ARBA" id="ARBA00022840"/>
    </source>
</evidence>
<evidence type="ECO:0000256" key="1">
    <source>
        <dbReference type="ARBA" id="ARBA00022679"/>
    </source>
</evidence>
<dbReference type="Gene3D" id="3.30.200.20">
    <property type="entry name" value="Phosphorylase Kinase, domain 1"/>
    <property type="match status" value="1"/>
</dbReference>
<dbReference type="InterPro" id="IPR008271">
    <property type="entry name" value="Ser/Thr_kinase_AS"/>
</dbReference>
<dbReference type="Proteomes" id="UP001370348">
    <property type="component" value="Chromosome"/>
</dbReference>
<keyword evidence="2" id="KW-0547">Nucleotide-binding</keyword>
<accession>A0ABZ2M759</accession>
<dbReference type="SMART" id="SM00028">
    <property type="entry name" value="TPR"/>
    <property type="match status" value="7"/>
</dbReference>
<feature type="coiled-coil region" evidence="6">
    <location>
        <begin position="463"/>
        <end position="512"/>
    </location>
</feature>
<evidence type="ECO:0000259" key="7">
    <source>
        <dbReference type="PROSITE" id="PS50011"/>
    </source>
</evidence>
<evidence type="ECO:0000256" key="5">
    <source>
        <dbReference type="PROSITE-ProRule" id="PRU00339"/>
    </source>
</evidence>
<dbReference type="InterPro" id="IPR011990">
    <property type="entry name" value="TPR-like_helical_dom_sf"/>
</dbReference>
<feature type="domain" description="Protein kinase" evidence="7">
    <location>
        <begin position="1"/>
        <end position="264"/>
    </location>
</feature>
<dbReference type="PROSITE" id="PS50011">
    <property type="entry name" value="PROTEIN_KINASE_DOM"/>
    <property type="match status" value="1"/>
</dbReference>
<dbReference type="InterPro" id="IPR000719">
    <property type="entry name" value="Prot_kinase_dom"/>
</dbReference>
<dbReference type="EMBL" id="CP089984">
    <property type="protein sequence ID" value="WXB18342.1"/>
    <property type="molecule type" value="Genomic_DNA"/>
</dbReference>
<evidence type="ECO:0000313" key="9">
    <source>
        <dbReference type="Proteomes" id="UP001370348"/>
    </source>
</evidence>
<dbReference type="Pfam" id="PF00069">
    <property type="entry name" value="Pkinase"/>
    <property type="match status" value="1"/>
</dbReference>
<dbReference type="SUPFAM" id="SSF56112">
    <property type="entry name" value="Protein kinase-like (PK-like)"/>
    <property type="match status" value="1"/>
</dbReference>
<dbReference type="Pfam" id="PF13424">
    <property type="entry name" value="TPR_12"/>
    <property type="match status" value="2"/>
</dbReference>
<evidence type="ECO:0000313" key="8">
    <source>
        <dbReference type="EMBL" id="WXB18342.1"/>
    </source>
</evidence>
<dbReference type="SUPFAM" id="SSF48452">
    <property type="entry name" value="TPR-like"/>
    <property type="match status" value="2"/>
</dbReference>
<feature type="repeat" description="TPR" evidence="5">
    <location>
        <begin position="691"/>
        <end position="724"/>
    </location>
</feature>
<dbReference type="InterPro" id="IPR011009">
    <property type="entry name" value="Kinase-like_dom_sf"/>
</dbReference>
<keyword evidence="1" id="KW-0808">Transferase</keyword>
<dbReference type="Gene3D" id="1.25.40.10">
    <property type="entry name" value="Tetratricopeptide repeat domain"/>
    <property type="match status" value="2"/>
</dbReference>
<dbReference type="PROSITE" id="PS00108">
    <property type="entry name" value="PROTEIN_KINASE_ST"/>
    <property type="match status" value="1"/>
</dbReference>
<keyword evidence="9" id="KW-1185">Reference proteome</keyword>
<keyword evidence="3" id="KW-0418">Kinase</keyword>
<dbReference type="Pfam" id="PF13374">
    <property type="entry name" value="TPR_10"/>
    <property type="match status" value="1"/>
</dbReference>
<dbReference type="Gene3D" id="1.10.510.10">
    <property type="entry name" value="Transferase(Phosphotransferase) domain 1"/>
    <property type="match status" value="1"/>
</dbReference>
<organism evidence="8 9">
    <name type="scientific">Pendulispora albinea</name>
    <dbReference type="NCBI Taxonomy" id="2741071"/>
    <lineage>
        <taxon>Bacteria</taxon>
        <taxon>Pseudomonadati</taxon>
        <taxon>Myxococcota</taxon>
        <taxon>Myxococcia</taxon>
        <taxon>Myxococcales</taxon>
        <taxon>Sorangiineae</taxon>
        <taxon>Pendulisporaceae</taxon>
        <taxon>Pendulispora</taxon>
    </lineage>
</organism>
<name>A0ABZ2M759_9BACT</name>
<sequence length="917" mass="102034">MGCVYQAYDPKLNRNVAIKLIGDLSRFAADPTLRPRLLREAQALAQVVHPHVVSVFDVGEFREHMFFAMELIEGTTLRDELARGRHDLRTMLQWLDQAGRGLAAAHRAGLVHRDFKPDNVLIDRERRAKVVDFGLARAVDALRHDPVATAMLEEHATMWNRRITETGAFLGTPAYMAPEQFSGSLTDARSDQFSFSIVAYEALFGSHPFSGKDGKLSVAALCNATIEVKGPRRDPGYVRVLSRGLSRDPADRYPSLQHLLDDLVNVPRRRLRRAVAIATVVCAAAACFGGRAIQVHRAHRCEAAAEQALAGIWDAPRRGKLENVLAGDGKAFGRDVWERVAAALDGYGAQWKRTSTELCGRAGWWWSDGDAMHARSSMCLDERRRQLRAVTDVLTNGDQNVRLRAPDVLVQLDALSACTNPAVLASTSVPAHHPGSSRNVDRIRDLLAQSQALDEALQASPAKEAARRALELAREEHDRALAAEALYRLSVVQETDDEYDAAESSVVQALAEAESSGHERLLPRIWLQMLTIVGHEKDRYSEVERLVPFIETHVQRFDPQGPTHVELLFVLGVIEADRGNYERAIEQLRMVLDMTRTVFAENDLRRIQIYQHLIDVERAVSQFDKAIAHARLALAETEALFGKEHPRLAGTLSLLARMLTEQGDLAGARAAREHASRMVEQVFPSENTYLSKSLFDLGYAYLEAAEPEAALSLFRRAHTITVAESWNGASELAAMARAEMELGHLETARAMCEQALAIFTNVVGASHPESLKVGARLGKILRALRRERDALQLCTQLLRTAEQAPGPHAMVGWVLLCIGESYEQLGQLPEALAALERAEKLLEETTTMLPFGRGPEIRFALARVLWRVGGDRERARRLANEALDSYQYEPPLYAKDGIAIRTWLSKLSEPHRQIRGR</sequence>
<dbReference type="InterPro" id="IPR019734">
    <property type="entry name" value="TPR_rpt"/>
</dbReference>
<keyword evidence="5" id="KW-0802">TPR repeat</keyword>
<reference evidence="8 9" key="1">
    <citation type="submission" date="2021-12" db="EMBL/GenBank/DDBJ databases">
        <title>Discovery of the Pendulisporaceae a myxobacterial family with distinct sporulation behavior and unique specialized metabolism.</title>
        <authorList>
            <person name="Garcia R."/>
            <person name="Popoff A."/>
            <person name="Bader C.D."/>
            <person name="Loehr J."/>
            <person name="Walesch S."/>
            <person name="Walt C."/>
            <person name="Boldt J."/>
            <person name="Bunk B."/>
            <person name="Haeckl F.J.F.P.J."/>
            <person name="Gunesch A.P."/>
            <person name="Birkelbach J."/>
            <person name="Nuebel U."/>
            <person name="Pietschmann T."/>
            <person name="Bach T."/>
            <person name="Mueller R."/>
        </authorList>
    </citation>
    <scope>NUCLEOTIDE SEQUENCE [LARGE SCALE GENOMIC DNA]</scope>
    <source>
        <strain evidence="8 9">MSr11954</strain>
    </source>
</reference>
<keyword evidence="4" id="KW-0067">ATP-binding</keyword>
<dbReference type="RefSeq" id="WP_394827976.1">
    <property type="nucleotide sequence ID" value="NZ_CP089984.1"/>
</dbReference>
<dbReference type="PANTHER" id="PTHR43289">
    <property type="entry name" value="MITOGEN-ACTIVATED PROTEIN KINASE KINASE KINASE 20-RELATED"/>
    <property type="match status" value="1"/>
</dbReference>
<keyword evidence="6" id="KW-0175">Coiled coil</keyword>
<dbReference type="PROSITE" id="PS50005">
    <property type="entry name" value="TPR"/>
    <property type="match status" value="1"/>
</dbReference>
<evidence type="ECO:0000256" key="3">
    <source>
        <dbReference type="ARBA" id="ARBA00022777"/>
    </source>
</evidence>
<gene>
    <name evidence="8" type="ORF">LZC94_13965</name>
</gene>
<dbReference type="CDD" id="cd14014">
    <property type="entry name" value="STKc_PknB_like"/>
    <property type="match status" value="1"/>
</dbReference>
<evidence type="ECO:0000256" key="2">
    <source>
        <dbReference type="ARBA" id="ARBA00022741"/>
    </source>
</evidence>
<evidence type="ECO:0000256" key="6">
    <source>
        <dbReference type="SAM" id="Coils"/>
    </source>
</evidence>
<dbReference type="PANTHER" id="PTHR43289:SF6">
    <property type="entry name" value="SERINE_THREONINE-PROTEIN KINASE NEKL-3"/>
    <property type="match status" value="1"/>
</dbReference>